<reference evidence="9" key="1">
    <citation type="submission" date="2017-06" db="EMBL/GenBank/DDBJ databases">
        <authorList>
            <person name="Varghese N."/>
            <person name="Submissions S."/>
        </authorList>
    </citation>
    <scope>NUCLEOTIDE SEQUENCE [LARGE SCALE GENOMIC DNA]</scope>
    <source>
        <strain evidence="9">JAD2</strain>
    </source>
</reference>
<dbReference type="GO" id="GO:0030313">
    <property type="term" value="C:cell envelope"/>
    <property type="evidence" value="ECO:0007669"/>
    <property type="project" value="UniProtKB-SubCell"/>
</dbReference>
<gene>
    <name evidence="8" type="ORF">SAMN02746019_00009240</name>
</gene>
<feature type="domain" description="CusB-like beta-barrel" evidence="5">
    <location>
        <begin position="308"/>
        <end position="382"/>
    </location>
</feature>
<dbReference type="NCBIfam" id="TIGR01730">
    <property type="entry name" value="RND_mfp"/>
    <property type="match status" value="1"/>
</dbReference>
<keyword evidence="9" id="KW-1185">Reference proteome</keyword>
<evidence type="ECO:0000259" key="6">
    <source>
        <dbReference type="Pfam" id="PF25967"/>
    </source>
</evidence>
<feature type="coiled-coil region" evidence="4">
    <location>
        <begin position="244"/>
        <end position="271"/>
    </location>
</feature>
<dbReference type="InterPro" id="IPR006143">
    <property type="entry name" value="RND_pump_MFP"/>
</dbReference>
<name>A0A212QZW3_9CHLR</name>
<feature type="domain" description="CzcB-like barrel-sandwich hybrid" evidence="7">
    <location>
        <begin position="66"/>
        <end position="290"/>
    </location>
</feature>
<dbReference type="InterPro" id="IPR058627">
    <property type="entry name" value="MdtA-like_C"/>
</dbReference>
<dbReference type="PANTHER" id="PTHR32347:SF23">
    <property type="entry name" value="BLL5650 PROTEIN"/>
    <property type="match status" value="1"/>
</dbReference>
<protein>
    <submittedName>
        <fullName evidence="8">HlyD family secretion protein</fullName>
    </submittedName>
</protein>
<evidence type="ECO:0000313" key="9">
    <source>
        <dbReference type="Proteomes" id="UP000197025"/>
    </source>
</evidence>
<dbReference type="EMBL" id="FYEK01000027">
    <property type="protein sequence ID" value="SNB65097.1"/>
    <property type="molecule type" value="Genomic_DNA"/>
</dbReference>
<evidence type="ECO:0000256" key="3">
    <source>
        <dbReference type="ARBA" id="ARBA00023054"/>
    </source>
</evidence>
<dbReference type="Proteomes" id="UP000197025">
    <property type="component" value="Unassembled WGS sequence"/>
</dbReference>
<dbReference type="GO" id="GO:0016020">
    <property type="term" value="C:membrane"/>
    <property type="evidence" value="ECO:0007669"/>
    <property type="project" value="InterPro"/>
</dbReference>
<dbReference type="SUPFAM" id="SSF111369">
    <property type="entry name" value="HlyD-like secretion proteins"/>
    <property type="match status" value="2"/>
</dbReference>
<evidence type="ECO:0000313" key="8">
    <source>
        <dbReference type="EMBL" id="SNB65097.1"/>
    </source>
</evidence>
<dbReference type="InterPro" id="IPR050465">
    <property type="entry name" value="UPF0194_transport"/>
</dbReference>
<comment type="subcellular location">
    <subcellularLocation>
        <location evidence="1">Cell envelope</location>
    </subcellularLocation>
</comment>
<evidence type="ECO:0000259" key="5">
    <source>
        <dbReference type="Pfam" id="PF25954"/>
    </source>
</evidence>
<feature type="domain" description="Multidrug resistance protein MdtA-like C-terminal permuted SH3" evidence="6">
    <location>
        <begin position="388"/>
        <end position="449"/>
    </location>
</feature>
<dbReference type="InterPro" id="IPR058792">
    <property type="entry name" value="Beta-barrel_RND_2"/>
</dbReference>
<organism evidence="8 9">
    <name type="scientific">Thermoflexus hugenholtzii JAD2</name>
    <dbReference type="NCBI Taxonomy" id="877466"/>
    <lineage>
        <taxon>Bacteria</taxon>
        <taxon>Bacillati</taxon>
        <taxon>Chloroflexota</taxon>
        <taxon>Thermoflexia</taxon>
        <taxon>Thermoflexales</taxon>
        <taxon>Thermoflexaceae</taxon>
        <taxon>Thermoflexus</taxon>
    </lineage>
</organism>
<evidence type="ECO:0000256" key="4">
    <source>
        <dbReference type="SAM" id="Coils"/>
    </source>
</evidence>
<dbReference type="Gene3D" id="2.40.30.170">
    <property type="match status" value="1"/>
</dbReference>
<dbReference type="Gene3D" id="2.40.50.100">
    <property type="match status" value="1"/>
</dbReference>
<dbReference type="GO" id="GO:0022857">
    <property type="term" value="F:transmembrane transporter activity"/>
    <property type="evidence" value="ECO:0007669"/>
    <property type="project" value="InterPro"/>
</dbReference>
<proteinExistence type="inferred from homology"/>
<accession>A0A212QZW3</accession>
<dbReference type="Gene3D" id="2.40.420.20">
    <property type="match status" value="1"/>
</dbReference>
<dbReference type="InterPro" id="IPR058647">
    <property type="entry name" value="BSH_CzcB-like"/>
</dbReference>
<evidence type="ECO:0000256" key="1">
    <source>
        <dbReference type="ARBA" id="ARBA00004196"/>
    </source>
</evidence>
<dbReference type="AlphaFoldDB" id="A0A212QZW3"/>
<dbReference type="FunFam" id="2.40.30.170:FF:000010">
    <property type="entry name" value="Efflux RND transporter periplasmic adaptor subunit"/>
    <property type="match status" value="1"/>
</dbReference>
<dbReference type="Pfam" id="PF25973">
    <property type="entry name" value="BSH_CzcB"/>
    <property type="match status" value="1"/>
</dbReference>
<dbReference type="PANTHER" id="PTHR32347">
    <property type="entry name" value="EFFLUX SYSTEM COMPONENT YKNX-RELATED"/>
    <property type="match status" value="1"/>
</dbReference>
<evidence type="ECO:0000256" key="2">
    <source>
        <dbReference type="ARBA" id="ARBA00009477"/>
    </source>
</evidence>
<evidence type="ECO:0000259" key="7">
    <source>
        <dbReference type="Pfam" id="PF25973"/>
    </source>
</evidence>
<dbReference type="Pfam" id="PF25954">
    <property type="entry name" value="Beta-barrel_RND_2"/>
    <property type="match status" value="1"/>
</dbReference>
<dbReference type="Pfam" id="PF25967">
    <property type="entry name" value="RND-MFP_C"/>
    <property type="match status" value="1"/>
</dbReference>
<dbReference type="InParanoid" id="A0A212QZW3"/>
<dbReference type="PRINTS" id="PR01490">
    <property type="entry name" value="RTXTOXIND"/>
</dbReference>
<dbReference type="OrthoDB" id="140298at2"/>
<keyword evidence="3 4" id="KW-0175">Coiled coil</keyword>
<comment type="similarity">
    <text evidence="2">Belongs to the membrane fusion protein (MFP) (TC 8.A.1) family.</text>
</comment>
<sequence length="460" mass="49871">MKGRVRWLLSGLLFLALIGAGAFLAQARGRSPALPETATIRRGTLRVTLSAAGKIRPRAQAVLNFATAGTVAEIFVREGEAVREGQPLARLDTTDLELAVRQAEVAYLTQQVVYSQTVQGPKPEELAAARAAVRSAQAALRALEQGPDPMDLEIARLNYEVAKNAIWQAQLTRDKTAGSPLSAPIDVDLARARVGQAELQAEIARLQYEKMKAGARPEQLEAARAQLAQAQASLARLQPDALTVERTRLQLEQARLQLEQARRRLEQATLLAPFDGTVIAVNIEIGQVVGAGIPGGAIILADLSDLYLDLTVDEVDVVRLKEGMPVEITLDALPGRSFRGHIDAIAPAATETGGAATYRVRVVLDERDPVLRAGMSATVEIEVERRENVLLVPNAAVRRDRETGRAFVYRVIGDRVEEVEIRLGAQGETESEVLEGLQEGDRVALSEVQPASSFRIFFGR</sequence>
<dbReference type="RefSeq" id="WP_088571169.1">
    <property type="nucleotide sequence ID" value="NZ_FYEK01000027.1"/>
</dbReference>